<feature type="non-terminal residue" evidence="2">
    <location>
        <position position="1"/>
    </location>
</feature>
<name>A0A8H8DGA0_9FUNG</name>
<dbReference type="Gene3D" id="1.20.1260.60">
    <property type="entry name" value="Vacuolar protein sorting-associated protein Ist1"/>
    <property type="match status" value="1"/>
</dbReference>
<evidence type="ECO:0000313" key="2">
    <source>
        <dbReference type="EMBL" id="KAG5457116.1"/>
    </source>
</evidence>
<evidence type="ECO:0000256" key="1">
    <source>
        <dbReference type="ARBA" id="ARBA00005536"/>
    </source>
</evidence>
<dbReference type="GO" id="GO:0015031">
    <property type="term" value="P:protein transport"/>
    <property type="evidence" value="ECO:0007669"/>
    <property type="project" value="InterPro"/>
</dbReference>
<dbReference type="PANTHER" id="PTHR12161">
    <property type="entry name" value="IST1 FAMILY MEMBER"/>
    <property type="match status" value="1"/>
</dbReference>
<comment type="similarity">
    <text evidence="1">Belongs to the IST1 family.</text>
</comment>
<sequence length="318" mass="34839">EEGGERENQGLKKKWSLFDTSGRRLRLALRPPRPAPPLPPLPGVSGRTCHQGGPELRSHGNPRAILRASARTLWIAGADEVRPEYSLFSAASLRSPPTGSRAKTWLVDDGSRPLRQCDQAISEAVNTIIYAAPRSEVKELQLVSGKKKYSACFRERRQPKNDSQFSERSPIPTSGLVDPFRVQVRDQLILKFGRDFAVAAMENRHNLVNPRVINKLKVETPELSLVEKYLETIAAEYKVDWKPANCDDVDECEISEDDYALLDLPEDGKKTSRLSAGQDTPAPVGFCTSCGSHEVAVVGKVGEKGEVAAARGGLACGV</sequence>
<dbReference type="PANTHER" id="PTHR12161:SF5">
    <property type="entry name" value="IST1 HOMOLOG"/>
    <property type="match status" value="1"/>
</dbReference>
<dbReference type="EMBL" id="JAEFCI010010600">
    <property type="protein sequence ID" value="KAG5457116.1"/>
    <property type="molecule type" value="Genomic_DNA"/>
</dbReference>
<dbReference type="Pfam" id="PF03398">
    <property type="entry name" value="Ist1"/>
    <property type="match status" value="1"/>
</dbReference>
<dbReference type="OrthoDB" id="29853at2759"/>
<accession>A0A8H8DGA0</accession>
<protein>
    <submittedName>
        <fullName evidence="2">Regulator of Vps4 activity in the MVB pathway-domain-containing protein</fullName>
    </submittedName>
</protein>
<dbReference type="InterPro" id="IPR005061">
    <property type="entry name" value="Ist1"/>
</dbReference>
<proteinExistence type="inferred from homology"/>
<evidence type="ECO:0000313" key="3">
    <source>
        <dbReference type="Proteomes" id="UP000673691"/>
    </source>
</evidence>
<dbReference type="Proteomes" id="UP000673691">
    <property type="component" value="Unassembled WGS sequence"/>
</dbReference>
<gene>
    <name evidence="2" type="ORF">BJ554DRAFT_2956</name>
</gene>
<keyword evidence="3" id="KW-1185">Reference proteome</keyword>
<comment type="caution">
    <text evidence="2">The sequence shown here is derived from an EMBL/GenBank/DDBJ whole genome shotgun (WGS) entry which is preliminary data.</text>
</comment>
<organism evidence="2 3">
    <name type="scientific">Olpidium bornovanus</name>
    <dbReference type="NCBI Taxonomy" id="278681"/>
    <lineage>
        <taxon>Eukaryota</taxon>
        <taxon>Fungi</taxon>
        <taxon>Fungi incertae sedis</taxon>
        <taxon>Olpidiomycota</taxon>
        <taxon>Olpidiomycotina</taxon>
        <taxon>Olpidiomycetes</taxon>
        <taxon>Olpidiales</taxon>
        <taxon>Olpidiaceae</taxon>
        <taxon>Olpidium</taxon>
    </lineage>
</organism>
<reference evidence="2 3" key="1">
    <citation type="journal article" name="Sci. Rep.">
        <title>Genome-scale phylogenetic analyses confirm Olpidium as the closest living zoosporic fungus to the non-flagellated, terrestrial fungi.</title>
        <authorList>
            <person name="Chang Y."/>
            <person name="Rochon D."/>
            <person name="Sekimoto S."/>
            <person name="Wang Y."/>
            <person name="Chovatia M."/>
            <person name="Sandor L."/>
            <person name="Salamov A."/>
            <person name="Grigoriev I.V."/>
            <person name="Stajich J.E."/>
            <person name="Spatafora J.W."/>
        </authorList>
    </citation>
    <scope>NUCLEOTIDE SEQUENCE [LARGE SCALE GENOMIC DNA]</scope>
    <source>
        <strain evidence="2">S191</strain>
    </source>
</reference>
<dbReference type="AlphaFoldDB" id="A0A8H8DGA0"/>
<dbReference type="InterPro" id="IPR042277">
    <property type="entry name" value="IST1-like"/>
</dbReference>